<feature type="transmembrane region" description="Helical" evidence="7">
    <location>
        <begin position="12"/>
        <end position="35"/>
    </location>
</feature>
<accession>A0A9W6IYR9</accession>
<reference evidence="9" key="2">
    <citation type="submission" date="2023-01" db="EMBL/GenBank/DDBJ databases">
        <authorList>
            <person name="Sun Q."/>
            <person name="Evtushenko L."/>
        </authorList>
    </citation>
    <scope>NUCLEOTIDE SEQUENCE</scope>
    <source>
        <strain evidence="9">VKM B-2347</strain>
    </source>
</reference>
<evidence type="ECO:0000256" key="2">
    <source>
        <dbReference type="ARBA" id="ARBA00006143"/>
    </source>
</evidence>
<keyword evidence="3 7" id="KW-0812">Transmembrane</keyword>
<gene>
    <name evidence="9" type="primary">ccdA</name>
    <name evidence="9" type="ORF">GCM10008179_03040</name>
</gene>
<evidence type="ECO:0000256" key="5">
    <source>
        <dbReference type="ARBA" id="ARBA00022989"/>
    </source>
</evidence>
<dbReference type="Pfam" id="PF02683">
    <property type="entry name" value="DsbD_TM"/>
    <property type="match status" value="1"/>
</dbReference>
<keyword evidence="5 7" id="KW-1133">Transmembrane helix</keyword>
<comment type="caution">
    <text evidence="9">The sequence shown here is derived from an EMBL/GenBank/DDBJ whole genome shotgun (WGS) entry which is preliminary data.</text>
</comment>
<keyword evidence="10" id="KW-1185">Reference proteome</keyword>
<comment type="similarity">
    <text evidence="2">Belongs to the DsbD family.</text>
</comment>
<reference evidence="9" key="1">
    <citation type="journal article" date="2014" name="Int. J. Syst. Evol. Microbiol.">
        <title>Complete genome sequence of Corynebacterium casei LMG S-19264T (=DSM 44701T), isolated from a smear-ripened cheese.</title>
        <authorList>
            <consortium name="US DOE Joint Genome Institute (JGI-PGF)"/>
            <person name="Walter F."/>
            <person name="Albersmeier A."/>
            <person name="Kalinowski J."/>
            <person name="Ruckert C."/>
        </authorList>
    </citation>
    <scope>NUCLEOTIDE SEQUENCE</scope>
    <source>
        <strain evidence="9">VKM B-2347</strain>
    </source>
</reference>
<organism evidence="9 10">
    <name type="scientific">Hansschlegelia plantiphila</name>
    <dbReference type="NCBI Taxonomy" id="374655"/>
    <lineage>
        <taxon>Bacteria</taxon>
        <taxon>Pseudomonadati</taxon>
        <taxon>Pseudomonadota</taxon>
        <taxon>Alphaproteobacteria</taxon>
        <taxon>Hyphomicrobiales</taxon>
        <taxon>Methylopilaceae</taxon>
        <taxon>Hansschlegelia</taxon>
    </lineage>
</organism>
<evidence type="ECO:0000313" key="9">
    <source>
        <dbReference type="EMBL" id="GLK66666.1"/>
    </source>
</evidence>
<feature type="transmembrane region" description="Helical" evidence="7">
    <location>
        <begin position="90"/>
        <end position="110"/>
    </location>
</feature>
<evidence type="ECO:0000256" key="6">
    <source>
        <dbReference type="ARBA" id="ARBA00023136"/>
    </source>
</evidence>
<evidence type="ECO:0000256" key="4">
    <source>
        <dbReference type="ARBA" id="ARBA00022748"/>
    </source>
</evidence>
<evidence type="ECO:0000256" key="1">
    <source>
        <dbReference type="ARBA" id="ARBA00004141"/>
    </source>
</evidence>
<feature type="transmembrane region" description="Helical" evidence="7">
    <location>
        <begin position="171"/>
        <end position="193"/>
    </location>
</feature>
<feature type="transmembrane region" description="Helical" evidence="7">
    <location>
        <begin position="56"/>
        <end position="84"/>
    </location>
</feature>
<dbReference type="RefSeq" id="WP_271166933.1">
    <property type="nucleotide sequence ID" value="NZ_BSFI01000002.1"/>
</dbReference>
<dbReference type="PANTHER" id="PTHR31272:SF4">
    <property type="entry name" value="CYTOCHROME C-TYPE BIOGENESIS PROTEIN HI_1454-RELATED"/>
    <property type="match status" value="1"/>
</dbReference>
<dbReference type="GO" id="GO:0016020">
    <property type="term" value="C:membrane"/>
    <property type="evidence" value="ECO:0007669"/>
    <property type="project" value="UniProtKB-SubCell"/>
</dbReference>
<protein>
    <submittedName>
        <fullName evidence="9">Cytochrome C biogenesis protein CcdA</fullName>
    </submittedName>
</protein>
<name>A0A9W6IYR9_9HYPH</name>
<dbReference type="PANTHER" id="PTHR31272">
    <property type="entry name" value="CYTOCHROME C-TYPE BIOGENESIS PROTEIN HI_1454-RELATED"/>
    <property type="match status" value="1"/>
</dbReference>
<feature type="transmembrane region" description="Helical" evidence="7">
    <location>
        <begin position="213"/>
        <end position="234"/>
    </location>
</feature>
<dbReference type="Proteomes" id="UP001143372">
    <property type="component" value="Unassembled WGS sequence"/>
</dbReference>
<dbReference type="AlphaFoldDB" id="A0A9W6IYR9"/>
<dbReference type="InterPro" id="IPR051790">
    <property type="entry name" value="Cytochrome_c-biogenesis_DsbD"/>
</dbReference>
<keyword evidence="6 7" id="KW-0472">Membrane</keyword>
<evidence type="ECO:0000256" key="7">
    <source>
        <dbReference type="SAM" id="Phobius"/>
    </source>
</evidence>
<keyword evidence="4" id="KW-0201">Cytochrome c-type biogenesis</keyword>
<dbReference type="EMBL" id="BSFI01000002">
    <property type="protein sequence ID" value="GLK66666.1"/>
    <property type="molecule type" value="Genomic_DNA"/>
</dbReference>
<proteinExistence type="inferred from homology"/>
<feature type="domain" description="Cytochrome C biogenesis protein transmembrane" evidence="8">
    <location>
        <begin position="5"/>
        <end position="220"/>
    </location>
</feature>
<feature type="transmembrane region" description="Helical" evidence="7">
    <location>
        <begin position="130"/>
        <end position="159"/>
    </location>
</feature>
<comment type="subcellular location">
    <subcellularLocation>
        <location evidence="1">Membrane</location>
        <topology evidence="1">Multi-pass membrane protein</topology>
    </subcellularLocation>
</comment>
<dbReference type="InterPro" id="IPR003834">
    <property type="entry name" value="Cyt_c_assmbl_TM_dom"/>
</dbReference>
<sequence>MISNVTLPAVFGAGAISFLSPCVLPLVPPYLCFLAGATLDDLIGGDAPRRAVARTLLAALLFVAGFATVFIALGATASAIGGLLLSHAPLLATLAGLAIIVMGLHFLGALRIPFLMRDTRVEVEKPVGLWGAYVMGLAFAFGWTPCIGPVLAAVLAVAASEATVAKGAGLLAVYAAGLGVPFLIAALAMGPFVRFLKRFRSHLGTVEKVMGGLLVLTGIAFLTGWTSTVSFWLIETFPGLASLG</sequence>
<dbReference type="GO" id="GO:0017004">
    <property type="term" value="P:cytochrome complex assembly"/>
    <property type="evidence" value="ECO:0007669"/>
    <property type="project" value="UniProtKB-KW"/>
</dbReference>
<evidence type="ECO:0000256" key="3">
    <source>
        <dbReference type="ARBA" id="ARBA00022692"/>
    </source>
</evidence>
<evidence type="ECO:0000259" key="8">
    <source>
        <dbReference type="Pfam" id="PF02683"/>
    </source>
</evidence>
<evidence type="ECO:0000313" key="10">
    <source>
        <dbReference type="Proteomes" id="UP001143372"/>
    </source>
</evidence>